<dbReference type="InterPro" id="IPR006311">
    <property type="entry name" value="TAT_signal"/>
</dbReference>
<evidence type="ECO:0000313" key="5">
    <source>
        <dbReference type="EMBL" id="BBU83783.1"/>
    </source>
</evidence>
<dbReference type="InterPro" id="IPR006963">
    <property type="entry name" value="Mopterin_OxRdtase_4Fe-4S_dom"/>
</dbReference>
<organism evidence="5 6">
    <name type="scientific">Escherichia coli</name>
    <dbReference type="NCBI Taxonomy" id="562"/>
    <lineage>
        <taxon>Bacteria</taxon>
        <taxon>Pseudomonadati</taxon>
        <taxon>Pseudomonadota</taxon>
        <taxon>Gammaproteobacteria</taxon>
        <taxon>Enterobacterales</taxon>
        <taxon>Enterobacteriaceae</taxon>
        <taxon>Escherichia</taxon>
    </lineage>
</organism>
<feature type="domain" description="4Fe-4S Mo/W bis-MGD-type" evidence="4">
    <location>
        <begin position="49"/>
        <end position="110"/>
    </location>
</feature>
<evidence type="ECO:0000256" key="1">
    <source>
        <dbReference type="ARBA" id="ARBA00022723"/>
    </source>
</evidence>
<gene>
    <name evidence="5" type="ORF">EIMP300_51830</name>
</gene>
<dbReference type="PANTHER" id="PTHR43742">
    <property type="entry name" value="TRIMETHYLAMINE-N-OXIDE REDUCTASE"/>
    <property type="match status" value="1"/>
</dbReference>
<keyword evidence="1" id="KW-0479">Metal-binding</keyword>
<proteinExistence type="predicted"/>
<dbReference type="PROSITE" id="PS51318">
    <property type="entry name" value="TAT"/>
    <property type="match status" value="1"/>
</dbReference>
<evidence type="ECO:0000256" key="2">
    <source>
        <dbReference type="ARBA" id="ARBA00023004"/>
    </source>
</evidence>
<name>A0A8S0FUR5_ECOLX</name>
<accession>A0A8S0FUR5</accession>
<dbReference type="Gene3D" id="3.40.50.12440">
    <property type="match status" value="1"/>
</dbReference>
<dbReference type="PROSITE" id="PS51669">
    <property type="entry name" value="4FE4S_MOW_BIS_MGD"/>
    <property type="match status" value="1"/>
</dbReference>
<evidence type="ECO:0000256" key="3">
    <source>
        <dbReference type="ARBA" id="ARBA00023014"/>
    </source>
</evidence>
<dbReference type="GO" id="GO:0051536">
    <property type="term" value="F:iron-sulfur cluster binding"/>
    <property type="evidence" value="ECO:0007669"/>
    <property type="project" value="UniProtKB-KW"/>
</dbReference>
<dbReference type="Proteomes" id="UP000467488">
    <property type="component" value="Chromosome"/>
</dbReference>
<keyword evidence="2" id="KW-0408">Iron</keyword>
<dbReference type="InterPro" id="IPR050612">
    <property type="entry name" value="Prok_Mopterin_Oxidored"/>
</dbReference>
<dbReference type="Pfam" id="PF04879">
    <property type="entry name" value="Molybdop_Fe4S4"/>
    <property type="match status" value="1"/>
</dbReference>
<dbReference type="GO" id="GO:0009055">
    <property type="term" value="F:electron transfer activity"/>
    <property type="evidence" value="ECO:0007669"/>
    <property type="project" value="TreeGrafter"/>
</dbReference>
<evidence type="ECO:0000313" key="6">
    <source>
        <dbReference type="Proteomes" id="UP000467488"/>
    </source>
</evidence>
<dbReference type="AlphaFoldDB" id="A0A8S0FUR5"/>
<dbReference type="SUPFAM" id="SSF53706">
    <property type="entry name" value="Formate dehydrogenase/DMSO reductase, domains 1-3"/>
    <property type="match status" value="1"/>
</dbReference>
<dbReference type="GO" id="GO:0030151">
    <property type="term" value="F:molybdenum ion binding"/>
    <property type="evidence" value="ECO:0007669"/>
    <property type="project" value="TreeGrafter"/>
</dbReference>
<dbReference type="GO" id="GO:0016491">
    <property type="term" value="F:oxidoreductase activity"/>
    <property type="evidence" value="ECO:0007669"/>
    <property type="project" value="InterPro"/>
</dbReference>
<dbReference type="PANTHER" id="PTHR43742:SF7">
    <property type="entry name" value="DIMETHYL SULFOXIDE REDUCTASE CHAIN YNFE-RELATED"/>
    <property type="match status" value="1"/>
</dbReference>
<evidence type="ECO:0000259" key="4">
    <source>
        <dbReference type="PROSITE" id="PS51669"/>
    </source>
</evidence>
<dbReference type="GO" id="GO:0009061">
    <property type="term" value="P:anaerobic respiration"/>
    <property type="evidence" value="ECO:0007669"/>
    <property type="project" value="TreeGrafter"/>
</dbReference>
<keyword evidence="3" id="KW-0411">Iron-sulfur</keyword>
<dbReference type="GO" id="GO:0030288">
    <property type="term" value="C:outer membrane-bounded periplasmic space"/>
    <property type="evidence" value="ECO:0007669"/>
    <property type="project" value="TreeGrafter"/>
</dbReference>
<reference evidence="5 6" key="1">
    <citation type="submission" date="2020-01" db="EMBL/GenBank/DDBJ databases">
        <title>Dynamics of blaIMP-6 dissemination in carbapenem resistant Enterobacteriacea isolated from regional surveillance in Osaka, Japan.</title>
        <authorList>
            <person name="Abe R."/>
            <person name="Akeda Y."/>
            <person name="Sugawara Y."/>
            <person name="Yamamoto N."/>
            <person name="Tomono K."/>
            <person name="Takeuchi D."/>
            <person name="Kawahara R."/>
            <person name="Hamada S."/>
        </authorList>
    </citation>
    <scope>NUCLEOTIDE SEQUENCE [LARGE SCALE GENOMIC DNA]</scope>
    <source>
        <strain evidence="5 6">E300</strain>
    </source>
</reference>
<protein>
    <recommendedName>
        <fullName evidence="4">4Fe-4S Mo/W bis-MGD-type domain-containing protein</fullName>
    </recommendedName>
</protein>
<sequence>MSKNEQMVGISRRTLVKSTAIGSLALAAGGFSLPFTLRSAAAAVQQASEKVVWGACSVNCGSRCALRLHVKDNEVTWVETDNTGSDKYGNHQVRACLRAVAPSVGVLIIPIA</sequence>
<dbReference type="SMART" id="SM00926">
    <property type="entry name" value="Molybdop_Fe4S4"/>
    <property type="match status" value="1"/>
</dbReference>
<dbReference type="EMBL" id="AP022360">
    <property type="protein sequence ID" value="BBU83783.1"/>
    <property type="molecule type" value="Genomic_DNA"/>
</dbReference>